<feature type="transmembrane region" description="Helical" evidence="1">
    <location>
        <begin position="421"/>
        <end position="441"/>
    </location>
</feature>
<dbReference type="EMBL" id="BSOJ01000015">
    <property type="protein sequence ID" value="GLR26567.1"/>
    <property type="molecule type" value="Genomic_DNA"/>
</dbReference>
<evidence type="ECO:0000313" key="2">
    <source>
        <dbReference type="EMBL" id="GLR26567.1"/>
    </source>
</evidence>
<dbReference type="RefSeq" id="WP_284281191.1">
    <property type="nucleotide sequence ID" value="NZ_BSOJ01000015.1"/>
</dbReference>
<keyword evidence="1" id="KW-1133">Transmembrane helix</keyword>
<accession>A0ABQ5YVR2</accession>
<name>A0ABQ5YVR2_9BURK</name>
<organism evidence="2 3">
    <name type="scientific">Limnobacter litoralis</name>
    <dbReference type="NCBI Taxonomy" id="481366"/>
    <lineage>
        <taxon>Bacteria</taxon>
        <taxon>Pseudomonadati</taxon>
        <taxon>Pseudomonadota</taxon>
        <taxon>Betaproteobacteria</taxon>
        <taxon>Burkholderiales</taxon>
        <taxon>Burkholderiaceae</taxon>
        <taxon>Limnobacter</taxon>
    </lineage>
</organism>
<keyword evidence="3" id="KW-1185">Reference proteome</keyword>
<protein>
    <recommendedName>
        <fullName evidence="4">DUF3422 domain-containing protein</fullName>
    </recommendedName>
</protein>
<reference evidence="3" key="1">
    <citation type="journal article" date="2019" name="Int. J. Syst. Evol. Microbiol.">
        <title>The Global Catalogue of Microorganisms (GCM) 10K type strain sequencing project: providing services to taxonomists for standard genome sequencing and annotation.</title>
        <authorList>
            <consortium name="The Broad Institute Genomics Platform"/>
            <consortium name="The Broad Institute Genome Sequencing Center for Infectious Disease"/>
            <person name="Wu L."/>
            <person name="Ma J."/>
        </authorList>
    </citation>
    <scope>NUCLEOTIDE SEQUENCE [LARGE SCALE GENOMIC DNA]</scope>
    <source>
        <strain evidence="3">NBRC 105857</strain>
    </source>
</reference>
<evidence type="ECO:0000313" key="3">
    <source>
        <dbReference type="Proteomes" id="UP001156664"/>
    </source>
</evidence>
<dbReference type="InterPro" id="IPR021830">
    <property type="entry name" value="DUF3422"/>
</dbReference>
<gene>
    <name evidence="2" type="ORF">GCM10007875_16570</name>
</gene>
<sequence length="452" mass="51099">MNKNKQLPEAYPLRQSLNDEVHSRPTEVLWPQERVFHIALLVQKDVTAQIVEQLKKLIDYCGCPEVSDLELSAPQVNLNLNLGEAALRLRLEKHNEFISLTFFERADHAIVFDRPVTRRLPPSWLAALPGVMLVAIELFVQKTTKVREPHEVAGYFDGNTLIGGMIANGAGQAFSDLRIADRGATRILICNLKMGSRQLGRVVQRLIEMETYRMMALLSFPVARSAIPKLTSYEEQLVRLATDMSNTSKPEVFLTVTAEDLEMDRQLLSQLTDLAAKVEQLSAENRMRFTAAEAYTDLVKKRITELKELPMSGMQTFGEFMDRRLAPAMKTCTWTARRQDELAARISRITQLLRTRVEIERESQNHRLLTSMDRRAKLQLRLQETVEGLSVVAISYYGASVCGYIAKGLKELGILHISPEIVIAVAIPCIAITSFMSLHAMKKRLGLDEKHD</sequence>
<keyword evidence="1" id="KW-0812">Transmembrane</keyword>
<keyword evidence="1" id="KW-0472">Membrane</keyword>
<proteinExistence type="predicted"/>
<evidence type="ECO:0008006" key="4">
    <source>
        <dbReference type="Google" id="ProtNLM"/>
    </source>
</evidence>
<comment type="caution">
    <text evidence="2">The sequence shown here is derived from an EMBL/GenBank/DDBJ whole genome shotgun (WGS) entry which is preliminary data.</text>
</comment>
<dbReference type="Proteomes" id="UP001156664">
    <property type="component" value="Unassembled WGS sequence"/>
</dbReference>
<evidence type="ECO:0000256" key="1">
    <source>
        <dbReference type="SAM" id="Phobius"/>
    </source>
</evidence>
<dbReference type="Pfam" id="PF11902">
    <property type="entry name" value="DUF3422"/>
    <property type="match status" value="1"/>
</dbReference>